<dbReference type="RefSeq" id="WP_279246317.1">
    <property type="nucleotide sequence ID" value="NZ_SHNN01000003.1"/>
</dbReference>
<evidence type="ECO:0000313" key="1">
    <source>
        <dbReference type="EMBL" id="MCX2982292.1"/>
    </source>
</evidence>
<dbReference type="EMBL" id="SHNN01000003">
    <property type="protein sequence ID" value="MCX2982292.1"/>
    <property type="molecule type" value="Genomic_DNA"/>
</dbReference>
<gene>
    <name evidence="1" type="ORF">EYC98_15625</name>
</gene>
<accession>A0ABT3TLS7</accession>
<reference evidence="1" key="1">
    <citation type="submission" date="2019-02" db="EMBL/GenBank/DDBJ databases">
        <authorList>
            <person name="Li S.-H."/>
        </authorList>
    </citation>
    <scope>NUCLEOTIDE SEQUENCE</scope>
    <source>
        <strain evidence="1">IMCC14734</strain>
    </source>
</reference>
<sequence>MLMLRRPETGPLSRTFYQRAVTDIARILLWLALGLAVIIPATAQVGQAQRAIEKLEGCSKQERTQGCINILLSRPAGENRQAIKAQVRGGRIIWYEFDSKKGKVRRTN</sequence>
<evidence type="ECO:0008006" key="3">
    <source>
        <dbReference type="Google" id="ProtNLM"/>
    </source>
</evidence>
<dbReference type="Proteomes" id="UP001143362">
    <property type="component" value="Unassembled WGS sequence"/>
</dbReference>
<comment type="caution">
    <text evidence="1">The sequence shown here is derived from an EMBL/GenBank/DDBJ whole genome shotgun (WGS) entry which is preliminary data.</text>
</comment>
<name>A0ABT3TLS7_9GAMM</name>
<evidence type="ECO:0000313" key="2">
    <source>
        <dbReference type="Proteomes" id="UP001143362"/>
    </source>
</evidence>
<proteinExistence type="predicted"/>
<keyword evidence="2" id="KW-1185">Reference proteome</keyword>
<protein>
    <recommendedName>
        <fullName evidence="3">PepSY domain-containing protein</fullName>
    </recommendedName>
</protein>
<organism evidence="1 2">
    <name type="scientific">Candidatus Litorirhabdus singularis</name>
    <dbReference type="NCBI Taxonomy" id="2518993"/>
    <lineage>
        <taxon>Bacteria</taxon>
        <taxon>Pseudomonadati</taxon>
        <taxon>Pseudomonadota</taxon>
        <taxon>Gammaproteobacteria</taxon>
        <taxon>Cellvibrionales</taxon>
        <taxon>Halieaceae</taxon>
        <taxon>Candidatus Litorirhabdus</taxon>
    </lineage>
</organism>